<dbReference type="Pfam" id="PF04357">
    <property type="entry name" value="TamB"/>
    <property type="match status" value="1"/>
</dbReference>
<dbReference type="Proteomes" id="UP001254257">
    <property type="component" value="Unassembled WGS sequence"/>
</dbReference>
<reference evidence="6 7" key="1">
    <citation type="submission" date="2023-09" db="EMBL/GenBank/DDBJ databases">
        <title>Whole genome shotgun sequencing (WGS) of Bosea sp. ZW T0_25, isolated from stored onions (Allium cepa).</title>
        <authorList>
            <person name="Stoll D.A."/>
            <person name="Huch M."/>
        </authorList>
    </citation>
    <scope>NUCLEOTIDE SEQUENCE [LARGE SCALE GENOMIC DNA]</scope>
    <source>
        <strain evidence="6 7">ZW T0_25</strain>
    </source>
</reference>
<sequence>MGALRLPRLVLFLAALLIAGLLMFVSGFGLHAQNSGERGVLADLISKALSTDGSQVSIGAVDGALSSDASIRDIVISDRDGPWLRLDRARLIWTRSALLLRRLEVNRLEIGKLEILRRPLPDPATAAAQANDGPLLPELPLKVIIEAFQLGELVLGPTVIGAPARLSATGSARLGPPNEGLDLRLAGRRLDMGGTLDVNLRFVPQTTQLQLAVKLDEPQGGLLSTIADLPDRPPVKLDLSGDGPLDRFKATLAFNAGPSIGADGTADLSRRGAGRRLLLALDSRIAGLMPAPVAPVFQGSTKLDGAVAFADDGAVAVEELALVSALARLDVKGLYGADKNLDFTVTAAARPNADGRTVASGTEIAKLAFDARIQGPAAGPRVNASLQAEGASVPAGKLGKLDLTFTATPNGALGDPATRTVLVSDGEASGIALADPGLARFVGDRVRFTLRGTASEGGGGEFETLKLAFGGAELDYVGQLGPKRILGKVQARLPDLSRLSGLADRKLKGAATLATAVDAEPHRKSYAVKLDGSAEALGLDQEALDRLLAGKLTLGGEVRVPGSGGLVVNGLRIAGTHVTAAADGALGAQGSDLRANIAIPDLRRADPRLSGQGAFDATLSGPLDKLDATLRAAITNATALGRPVPRLALDAVLRDLQGALTGDAKLSGEVEGKPATGRLRFAKRDPGGWSLPQLDIAIGSVTLNGALDLDAANLAEGSLKLAARNLDDLSALALAKLGGRIDADLRLAWPNGGQNIDLKANAQRLSAPSLTLEKLDATLAIVDALRKPRIDGNVQIDRAVIAGEPVSAIRLVSQGAAETSDISLDATARGFALAAKGRLSVSEPLRFDLASFTASRDGRRIALSKPASFTAIEGGVAIRDLAIAVDAGRITLDGAVGRALDLRFQAQNVPLSAARLAAPTLDLSGTLDAEATIKGTPEAPTGPWRLKIARLVAPQTRQAGLPPLEIAGQGTLNGHQTSLDASLNGGRFIALTAKGTVPLGGNGALDLAVQGRVDAALANTQLSADGRNLTGQIAIDMRAGGTMSAPQLSGGATLTNGSFSDALQGVRLTGIEARLAARGPELAIERFSAQTPGGGTLSARGNVRLDPEAGFPGTIRIEGKRAQLVANGLVTAVADLGLDLAGPLAQRPRIAGRIGVVTIEVAVPDRLPSSLRPVDGIRHVNAKGQAAQRLAAQRKARAAAQRKGSRAPAFDAVLDITVSAPGRVFIRGRGIDAELGGELRVGGTSANPVLNGGFDLRRGRLSVLSQRLDFSRGRVTFSGDVMPELDFVAETRAADVTARIIVSGQASAPEFTFTSSPELPPDEVLSRLLFERASGSLSPFQALQLAQTAAQFSGAGGDDVFEKLRRQLGVDNLDVQMGPDGPTVGVSRALSDNITIGVKAGAKPSESGVSVGIDVTRRLKLQAETNADGSAAVGVGAEWEY</sequence>
<dbReference type="InterPro" id="IPR007452">
    <property type="entry name" value="TamB_C"/>
</dbReference>
<comment type="subcellular location">
    <subcellularLocation>
        <location evidence="1">Membrane</location>
        <topology evidence="1">Single-pass membrane protein</topology>
    </subcellularLocation>
</comment>
<evidence type="ECO:0000256" key="2">
    <source>
        <dbReference type="ARBA" id="ARBA00022692"/>
    </source>
</evidence>
<dbReference type="EMBL" id="JAWDID010000036">
    <property type="protein sequence ID" value="MDU0342262.1"/>
    <property type="molecule type" value="Genomic_DNA"/>
</dbReference>
<evidence type="ECO:0000256" key="4">
    <source>
        <dbReference type="ARBA" id="ARBA00023136"/>
    </source>
</evidence>
<evidence type="ECO:0000256" key="3">
    <source>
        <dbReference type="ARBA" id="ARBA00022989"/>
    </source>
</evidence>
<gene>
    <name evidence="6" type="ORF">RKE40_20380</name>
</gene>
<keyword evidence="2" id="KW-0812">Transmembrane</keyword>
<keyword evidence="3" id="KW-1133">Transmembrane helix</keyword>
<feature type="domain" description="Translocation and assembly module TamB C-terminal" evidence="5">
    <location>
        <begin position="1085"/>
        <end position="1435"/>
    </location>
</feature>
<protein>
    <submittedName>
        <fullName evidence="6">Translocation/assembly module TamB domain-containing protein</fullName>
    </submittedName>
</protein>
<dbReference type="RefSeq" id="WP_316020046.1">
    <property type="nucleotide sequence ID" value="NZ_JAWDID010000036.1"/>
</dbReference>
<accession>A0ABU3SBU3</accession>
<dbReference type="PANTHER" id="PTHR36985:SF1">
    <property type="entry name" value="TRANSLOCATION AND ASSEMBLY MODULE SUBUNIT TAMB"/>
    <property type="match status" value="1"/>
</dbReference>
<keyword evidence="4" id="KW-0472">Membrane</keyword>
<dbReference type="PANTHER" id="PTHR36985">
    <property type="entry name" value="TRANSLOCATION AND ASSEMBLY MODULE SUBUNIT TAMB"/>
    <property type="match status" value="1"/>
</dbReference>
<evidence type="ECO:0000256" key="1">
    <source>
        <dbReference type="ARBA" id="ARBA00004167"/>
    </source>
</evidence>
<evidence type="ECO:0000259" key="5">
    <source>
        <dbReference type="Pfam" id="PF04357"/>
    </source>
</evidence>
<name>A0ABU3SBU3_9HYPH</name>
<proteinExistence type="predicted"/>
<evidence type="ECO:0000313" key="6">
    <source>
        <dbReference type="EMBL" id="MDU0342262.1"/>
    </source>
</evidence>
<keyword evidence="7" id="KW-1185">Reference proteome</keyword>
<evidence type="ECO:0000313" key="7">
    <source>
        <dbReference type="Proteomes" id="UP001254257"/>
    </source>
</evidence>
<organism evidence="6 7">
    <name type="scientific">Bosea rubneri</name>
    <dbReference type="NCBI Taxonomy" id="3075434"/>
    <lineage>
        <taxon>Bacteria</taxon>
        <taxon>Pseudomonadati</taxon>
        <taxon>Pseudomonadota</taxon>
        <taxon>Alphaproteobacteria</taxon>
        <taxon>Hyphomicrobiales</taxon>
        <taxon>Boseaceae</taxon>
        <taxon>Bosea</taxon>
    </lineage>
</organism>
<comment type="caution">
    <text evidence="6">The sequence shown here is derived from an EMBL/GenBank/DDBJ whole genome shotgun (WGS) entry which is preliminary data.</text>
</comment>